<reference evidence="2" key="1">
    <citation type="journal article" date="2019" name="Int. J. Syst. Evol. Microbiol.">
        <title>The Global Catalogue of Microorganisms (GCM) 10K type strain sequencing project: providing services to taxonomists for standard genome sequencing and annotation.</title>
        <authorList>
            <consortium name="The Broad Institute Genomics Platform"/>
            <consortium name="The Broad Institute Genome Sequencing Center for Infectious Disease"/>
            <person name="Wu L."/>
            <person name="Ma J."/>
        </authorList>
    </citation>
    <scope>NUCLEOTIDE SEQUENCE [LARGE SCALE GENOMIC DNA]</scope>
    <source>
        <strain evidence="2">JCM 17782</strain>
    </source>
</reference>
<keyword evidence="2" id="KW-1185">Reference proteome</keyword>
<evidence type="ECO:0008006" key="3">
    <source>
        <dbReference type="Google" id="ProtNLM"/>
    </source>
</evidence>
<dbReference type="EMBL" id="BAABGF010000048">
    <property type="protein sequence ID" value="GAA4293828.1"/>
    <property type="molecule type" value="Genomic_DNA"/>
</dbReference>
<dbReference type="Proteomes" id="UP001501417">
    <property type="component" value="Unassembled WGS sequence"/>
</dbReference>
<accession>A0ABP8F3M2</accession>
<evidence type="ECO:0000313" key="2">
    <source>
        <dbReference type="Proteomes" id="UP001501417"/>
    </source>
</evidence>
<proteinExistence type="predicted"/>
<organism evidence="1 2">
    <name type="scientific">Mycobacterium paraffinicum</name>
    <dbReference type="NCBI Taxonomy" id="53378"/>
    <lineage>
        <taxon>Bacteria</taxon>
        <taxon>Bacillati</taxon>
        <taxon>Actinomycetota</taxon>
        <taxon>Actinomycetes</taxon>
        <taxon>Mycobacteriales</taxon>
        <taxon>Mycobacteriaceae</taxon>
        <taxon>Mycobacterium</taxon>
    </lineage>
</organism>
<name>A0ABP8F3M2_9MYCO</name>
<sequence length="102" mass="10815">MWRWRAYSVCSSRNACALSDWALPAVLMLRSARAVLASVAVRAPRTGTTWYPQLLSHAVDIIDSARIIRFAASKTAISVAACLLVSTASATACTPFSVGVSA</sequence>
<comment type="caution">
    <text evidence="1">The sequence shown here is derived from an EMBL/GenBank/DDBJ whole genome shotgun (WGS) entry which is preliminary data.</text>
</comment>
<evidence type="ECO:0000313" key="1">
    <source>
        <dbReference type="EMBL" id="GAA4293828.1"/>
    </source>
</evidence>
<gene>
    <name evidence="1" type="ORF">GCM10023161_42530</name>
</gene>
<protein>
    <recommendedName>
        <fullName evidence="3">Secreted protein</fullName>
    </recommendedName>
</protein>